<dbReference type="Proteomes" id="UP000286954">
    <property type="component" value="Chromosome"/>
</dbReference>
<dbReference type="KEGG" id="gak:X907_1086"/>
<reference evidence="1 2" key="1">
    <citation type="submission" date="2016-12" db="EMBL/GenBank/DDBJ databases">
        <title>The genome of dimorphic prosthecate Glycocaulis alkaliphilus 6b-8t, isolated from crude oil dictates its adaptability in petroleum environments.</title>
        <authorList>
            <person name="Wu X.-L."/>
            <person name="Geng S."/>
        </authorList>
    </citation>
    <scope>NUCLEOTIDE SEQUENCE [LARGE SCALE GENOMIC DNA]</scope>
    <source>
        <strain evidence="1 2">6B-8</strain>
    </source>
</reference>
<dbReference type="InterPro" id="IPR032710">
    <property type="entry name" value="NTF2-like_dom_sf"/>
</dbReference>
<evidence type="ECO:0000313" key="1">
    <source>
        <dbReference type="EMBL" id="AZU03624.1"/>
    </source>
</evidence>
<dbReference type="AlphaFoldDB" id="A0A3T0E8H9"/>
<dbReference type="InterPro" id="IPR037401">
    <property type="entry name" value="SnoaL-like"/>
</dbReference>
<dbReference type="OrthoDB" id="9781757at2"/>
<dbReference type="Pfam" id="PF12680">
    <property type="entry name" value="SnoaL_2"/>
    <property type="match status" value="1"/>
</dbReference>
<dbReference type="RefSeq" id="WP_127565988.1">
    <property type="nucleotide sequence ID" value="NZ_BMFB01000005.1"/>
</dbReference>
<proteinExistence type="predicted"/>
<dbReference type="SUPFAM" id="SSF54427">
    <property type="entry name" value="NTF2-like"/>
    <property type="match status" value="1"/>
</dbReference>
<dbReference type="EMBL" id="CP018911">
    <property type="protein sequence ID" value="AZU03624.1"/>
    <property type="molecule type" value="Genomic_DNA"/>
</dbReference>
<gene>
    <name evidence="1" type="ORF">X907_1086</name>
</gene>
<keyword evidence="2" id="KW-1185">Reference proteome</keyword>
<accession>A0A3T0E8H9</accession>
<sequence>MSSTEEKKIAAVREMASAWEKKDWRKVGDLFAPKGVLHSMMVDPVVGREAIYERISGLGAGIDEIVLDIDHIGVIDGRVYVERWDRFTFKGKKGEVPVVGVISFGDDNLITEWREYYDRAHLLREMGVEEFDHHGRN</sequence>
<protein>
    <submittedName>
        <fullName evidence="1">Uncharacterized protein</fullName>
    </submittedName>
</protein>
<dbReference type="Gene3D" id="3.10.450.50">
    <property type="match status" value="1"/>
</dbReference>
<evidence type="ECO:0000313" key="2">
    <source>
        <dbReference type="Proteomes" id="UP000286954"/>
    </source>
</evidence>
<name>A0A3T0E8H9_9PROT</name>
<organism evidence="1 2">
    <name type="scientific">Glycocaulis alkaliphilus</name>
    <dbReference type="NCBI Taxonomy" id="1434191"/>
    <lineage>
        <taxon>Bacteria</taxon>
        <taxon>Pseudomonadati</taxon>
        <taxon>Pseudomonadota</taxon>
        <taxon>Alphaproteobacteria</taxon>
        <taxon>Maricaulales</taxon>
        <taxon>Maricaulaceae</taxon>
        <taxon>Glycocaulis</taxon>
    </lineage>
</organism>